<dbReference type="InterPro" id="IPR040423">
    <property type="entry name" value="PEA_transferase"/>
</dbReference>
<dbReference type="Pfam" id="PF00884">
    <property type="entry name" value="Sulfatase"/>
    <property type="match status" value="1"/>
</dbReference>
<protein>
    <submittedName>
        <fullName evidence="11">Lipid A ethanolaminephosphotransferase</fullName>
    </submittedName>
</protein>
<organism evidence="11 12">
    <name type="scientific">Pseudomonas indica</name>
    <dbReference type="NCBI Taxonomy" id="137658"/>
    <lineage>
        <taxon>Bacteria</taxon>
        <taxon>Pseudomonadati</taxon>
        <taxon>Pseudomonadota</taxon>
        <taxon>Gammaproteobacteria</taxon>
        <taxon>Pseudomonadales</taxon>
        <taxon>Pseudomonadaceae</taxon>
        <taxon>Pseudomonas</taxon>
    </lineage>
</organism>
<feature type="transmembrane region" description="Helical" evidence="8">
    <location>
        <begin position="12"/>
        <end position="29"/>
    </location>
</feature>
<dbReference type="STRING" id="137658.SAMN05216186_10369"/>
<evidence type="ECO:0000256" key="8">
    <source>
        <dbReference type="SAM" id="Phobius"/>
    </source>
</evidence>
<dbReference type="GO" id="GO:0005886">
    <property type="term" value="C:plasma membrane"/>
    <property type="evidence" value="ECO:0007669"/>
    <property type="project" value="UniProtKB-SubCell"/>
</dbReference>
<evidence type="ECO:0000256" key="7">
    <source>
        <dbReference type="ARBA" id="ARBA00023136"/>
    </source>
</evidence>
<dbReference type="RefSeq" id="WP_084333704.1">
    <property type="nucleotide sequence ID" value="NZ_FNFD01000003.1"/>
</dbReference>
<evidence type="ECO:0000256" key="3">
    <source>
        <dbReference type="ARBA" id="ARBA00022519"/>
    </source>
</evidence>
<evidence type="ECO:0000256" key="2">
    <source>
        <dbReference type="ARBA" id="ARBA00022475"/>
    </source>
</evidence>
<evidence type="ECO:0000256" key="5">
    <source>
        <dbReference type="ARBA" id="ARBA00022692"/>
    </source>
</evidence>
<feature type="domain" description="Sulfatase N-terminal" evidence="9">
    <location>
        <begin position="235"/>
        <end position="524"/>
    </location>
</feature>
<keyword evidence="2" id="KW-1003">Cell membrane</keyword>
<evidence type="ECO:0000259" key="10">
    <source>
        <dbReference type="Pfam" id="PF08019"/>
    </source>
</evidence>
<evidence type="ECO:0000256" key="1">
    <source>
        <dbReference type="ARBA" id="ARBA00004429"/>
    </source>
</evidence>
<dbReference type="SUPFAM" id="SSF53649">
    <property type="entry name" value="Alkaline phosphatase-like"/>
    <property type="match status" value="1"/>
</dbReference>
<evidence type="ECO:0000259" key="9">
    <source>
        <dbReference type="Pfam" id="PF00884"/>
    </source>
</evidence>
<gene>
    <name evidence="11" type="ORF">SAMN05216186_10369</name>
</gene>
<feature type="transmembrane region" description="Helical" evidence="8">
    <location>
        <begin position="41"/>
        <end position="63"/>
    </location>
</feature>
<evidence type="ECO:0000256" key="4">
    <source>
        <dbReference type="ARBA" id="ARBA00022679"/>
    </source>
</evidence>
<dbReference type="PANTHER" id="PTHR30443:SF0">
    <property type="entry name" value="PHOSPHOETHANOLAMINE TRANSFERASE EPTA"/>
    <property type="match status" value="1"/>
</dbReference>
<keyword evidence="3" id="KW-0997">Cell inner membrane</keyword>
<dbReference type="Gene3D" id="3.40.720.10">
    <property type="entry name" value="Alkaline Phosphatase, subunit A"/>
    <property type="match status" value="1"/>
</dbReference>
<evidence type="ECO:0000256" key="6">
    <source>
        <dbReference type="ARBA" id="ARBA00022989"/>
    </source>
</evidence>
<dbReference type="InterPro" id="IPR058130">
    <property type="entry name" value="PEA_transf_C"/>
</dbReference>
<evidence type="ECO:0000313" key="11">
    <source>
        <dbReference type="EMBL" id="SDJ85171.1"/>
    </source>
</evidence>
<sequence>MLNIRPVRPEWLTLIVSGAFLLFYNVPLWQHLYQVVAPHGVASGLFTLLVIGILFTAAFNLVLTAVAFRWTFKPLLTVLLLCAAGVAYFMNQYGVMIDTEMLRNTMETNASEVGDLLTLKLGVYLVVLGVLPVWLLWRTPVRYRPWPRELLSKLASGGATAAVMLAIAMLDYQTLSSLFRNHHEIHLQLTPSNAVGALISYVHGVTASAKGPLRPVGTDAVRVARTDAGGRKTLMVLVVGESARAENFGLNGYERDTTPELRREEGVVSFTDMHSCGTETAVSVPCMFSNLTRAHYSDSVAKSQENLLDVLKRAGYDVVWRDNQAGCKETCNRIVFQSMTKLKDPALCGDGECHDEILLQDLQGFIDHLERDTVLVLHQMGSHGPAYYKRYPAAYEHFTPVCVSNELSDCSRESIINGYDNTIRYTDHVLASLIDTLRANQGKVDTAMLYLSDHGESLGEYNVYLHGMPYSFAPAEQKHIASVAWFSPGFQRTAGVDTQCVAEQRDATLSQDYLFHTMLGLLGVQTQAYSTGLDMFAGCRNQPGSSIASLAADRSVAVQPEHEHQQVQ</sequence>
<proteinExistence type="predicted"/>
<dbReference type="InterPro" id="IPR012549">
    <property type="entry name" value="EptA-like_N"/>
</dbReference>
<reference evidence="11 12" key="1">
    <citation type="submission" date="2016-10" db="EMBL/GenBank/DDBJ databases">
        <authorList>
            <person name="de Groot N.N."/>
        </authorList>
    </citation>
    <scope>NUCLEOTIDE SEQUENCE [LARGE SCALE GENOMIC DNA]</scope>
    <source>
        <strain evidence="11 12">JCM 21544</strain>
    </source>
</reference>
<keyword evidence="5 8" id="KW-0812">Transmembrane</keyword>
<dbReference type="Pfam" id="PF08019">
    <property type="entry name" value="EptA_B_N"/>
    <property type="match status" value="1"/>
</dbReference>
<dbReference type="Proteomes" id="UP000198706">
    <property type="component" value="Unassembled WGS sequence"/>
</dbReference>
<comment type="subcellular location">
    <subcellularLocation>
        <location evidence="1">Cell inner membrane</location>
        <topology evidence="1">Multi-pass membrane protein</topology>
    </subcellularLocation>
</comment>
<dbReference type="GO" id="GO:0009244">
    <property type="term" value="P:lipopolysaccharide core region biosynthetic process"/>
    <property type="evidence" value="ECO:0007669"/>
    <property type="project" value="TreeGrafter"/>
</dbReference>
<dbReference type="InterPro" id="IPR017850">
    <property type="entry name" value="Alkaline_phosphatase_core_sf"/>
</dbReference>
<keyword evidence="4 11" id="KW-0808">Transferase</keyword>
<feature type="transmembrane region" description="Helical" evidence="8">
    <location>
        <begin position="117"/>
        <end position="138"/>
    </location>
</feature>
<keyword evidence="7 8" id="KW-0472">Membrane</keyword>
<dbReference type="EMBL" id="FNFD01000003">
    <property type="protein sequence ID" value="SDJ85171.1"/>
    <property type="molecule type" value="Genomic_DNA"/>
</dbReference>
<dbReference type="PANTHER" id="PTHR30443">
    <property type="entry name" value="INNER MEMBRANE PROTEIN"/>
    <property type="match status" value="1"/>
</dbReference>
<dbReference type="CDD" id="cd16017">
    <property type="entry name" value="LptA"/>
    <property type="match status" value="1"/>
</dbReference>
<dbReference type="NCBIfam" id="NF028537">
    <property type="entry name" value="P_eth_NH2_trans"/>
    <property type="match status" value="1"/>
</dbReference>
<feature type="domain" description="Phosphoethanolamine transferase N-terminal" evidence="10">
    <location>
        <begin position="56"/>
        <end position="203"/>
    </location>
</feature>
<accession>A0A1G8X3Y5</accession>
<keyword evidence="12" id="KW-1185">Reference proteome</keyword>
<name>A0A1G8X3Y5_9PSED</name>
<dbReference type="InterPro" id="IPR000917">
    <property type="entry name" value="Sulfatase_N"/>
</dbReference>
<evidence type="ECO:0000313" key="12">
    <source>
        <dbReference type="Proteomes" id="UP000198706"/>
    </source>
</evidence>
<feature type="transmembrane region" description="Helical" evidence="8">
    <location>
        <begin position="150"/>
        <end position="170"/>
    </location>
</feature>
<dbReference type="GO" id="GO:0016776">
    <property type="term" value="F:phosphotransferase activity, phosphate group as acceptor"/>
    <property type="evidence" value="ECO:0007669"/>
    <property type="project" value="TreeGrafter"/>
</dbReference>
<dbReference type="AlphaFoldDB" id="A0A1G8X3Y5"/>
<keyword evidence="6 8" id="KW-1133">Transmembrane helix</keyword>
<feature type="transmembrane region" description="Helical" evidence="8">
    <location>
        <begin position="75"/>
        <end position="97"/>
    </location>
</feature>